<dbReference type="HOGENOM" id="CLU_2661652_0_0_1"/>
<keyword evidence="2" id="KW-1185">Reference proteome</keyword>
<dbReference type="InParanoid" id="T1HVW6"/>
<dbReference type="EMBL" id="ACPB03013203">
    <property type="status" value="NOT_ANNOTATED_CDS"/>
    <property type="molecule type" value="Genomic_DNA"/>
</dbReference>
<name>T1HVW6_RHOPR</name>
<accession>T1HVW6</accession>
<sequence>MAKFPTSYLWLCEYQATVCMMTFIGLAVFMTSAIANLILDNPDIDSDNIPVQYRNVYFFLCFGIIVSVVTIIGNSR</sequence>
<protein>
    <submittedName>
        <fullName evidence="1">Uncharacterized protein</fullName>
    </submittedName>
</protein>
<dbReference type="Proteomes" id="UP000015103">
    <property type="component" value="Unassembled WGS sequence"/>
</dbReference>
<dbReference type="EnsemblMetazoa" id="RPRC008186-RA">
    <property type="protein sequence ID" value="RPRC008186-PA"/>
    <property type="gene ID" value="RPRC008186"/>
</dbReference>
<dbReference type="AlphaFoldDB" id="T1HVW6"/>
<dbReference type="VEuPathDB" id="VectorBase:RPRC008186"/>
<reference evidence="1" key="1">
    <citation type="submission" date="2015-05" db="UniProtKB">
        <authorList>
            <consortium name="EnsemblMetazoa"/>
        </authorList>
    </citation>
    <scope>IDENTIFICATION</scope>
</reference>
<evidence type="ECO:0000313" key="2">
    <source>
        <dbReference type="Proteomes" id="UP000015103"/>
    </source>
</evidence>
<proteinExistence type="predicted"/>
<evidence type="ECO:0000313" key="1">
    <source>
        <dbReference type="EnsemblMetazoa" id="RPRC008186-PA"/>
    </source>
</evidence>
<organism evidence="1 2">
    <name type="scientific">Rhodnius prolixus</name>
    <name type="common">Triatomid bug</name>
    <dbReference type="NCBI Taxonomy" id="13249"/>
    <lineage>
        <taxon>Eukaryota</taxon>
        <taxon>Metazoa</taxon>
        <taxon>Ecdysozoa</taxon>
        <taxon>Arthropoda</taxon>
        <taxon>Hexapoda</taxon>
        <taxon>Insecta</taxon>
        <taxon>Pterygota</taxon>
        <taxon>Neoptera</taxon>
        <taxon>Paraneoptera</taxon>
        <taxon>Hemiptera</taxon>
        <taxon>Heteroptera</taxon>
        <taxon>Panheteroptera</taxon>
        <taxon>Cimicomorpha</taxon>
        <taxon>Reduviidae</taxon>
        <taxon>Triatominae</taxon>
        <taxon>Rhodnius</taxon>
    </lineage>
</organism>